<reference evidence="7 8" key="1">
    <citation type="submission" date="2022-10" db="EMBL/GenBank/DDBJ databases">
        <title>The complete genomes of actinobacterial strains from the NBC collection.</title>
        <authorList>
            <person name="Joergensen T.S."/>
            <person name="Alvarez Arevalo M."/>
            <person name="Sterndorff E.B."/>
            <person name="Faurdal D."/>
            <person name="Vuksanovic O."/>
            <person name="Mourched A.-S."/>
            <person name="Charusanti P."/>
            <person name="Shaw S."/>
            <person name="Blin K."/>
            <person name="Weber T."/>
        </authorList>
    </citation>
    <scope>NUCLEOTIDE SEQUENCE [LARGE SCALE GENOMIC DNA]</scope>
    <source>
        <strain evidence="7 8">NBC 01809</strain>
    </source>
</reference>
<dbReference type="InterPro" id="IPR053934">
    <property type="entry name" value="HTTM_dom"/>
</dbReference>
<dbReference type="InterPro" id="IPR011020">
    <property type="entry name" value="HTTM-like"/>
</dbReference>
<evidence type="ECO:0000256" key="4">
    <source>
        <dbReference type="ARBA" id="ARBA00023136"/>
    </source>
</evidence>
<dbReference type="NCBIfam" id="TIGR04033">
    <property type="entry name" value="export_SdpB"/>
    <property type="match status" value="1"/>
</dbReference>
<dbReference type="InterPro" id="IPR052964">
    <property type="entry name" value="Sporulation_signal_mat"/>
</dbReference>
<evidence type="ECO:0000256" key="1">
    <source>
        <dbReference type="ARBA" id="ARBA00004127"/>
    </source>
</evidence>
<keyword evidence="4 5" id="KW-0472">Membrane</keyword>
<accession>A0ABZ1EL20</accession>
<evidence type="ECO:0000256" key="2">
    <source>
        <dbReference type="ARBA" id="ARBA00022692"/>
    </source>
</evidence>
<organism evidence="7 8">
    <name type="scientific">Micromonospora peucetia</name>
    <dbReference type="NCBI Taxonomy" id="47871"/>
    <lineage>
        <taxon>Bacteria</taxon>
        <taxon>Bacillati</taxon>
        <taxon>Actinomycetota</taxon>
        <taxon>Actinomycetes</taxon>
        <taxon>Micromonosporales</taxon>
        <taxon>Micromonosporaceae</taxon>
        <taxon>Micromonospora</taxon>
    </lineage>
</organism>
<dbReference type="PANTHER" id="PTHR39535">
    <property type="entry name" value="SPORULATION-DELAYING PROTEIN SDPB"/>
    <property type="match status" value="1"/>
</dbReference>
<evidence type="ECO:0000313" key="7">
    <source>
        <dbReference type="EMBL" id="WSA34935.1"/>
    </source>
</evidence>
<evidence type="ECO:0000256" key="3">
    <source>
        <dbReference type="ARBA" id="ARBA00022989"/>
    </source>
</evidence>
<sequence>MGLERPAYRTPVASGPAHGGLLDGWLARVGRRCRPGLSVAPWSSGVGLARTLLAAGTSATLLVNPPAILLAVDGVEHCTGPAAAGIWCALPSGHGQLARWIGIAVLIVVASGWRPRWTALPHWYISWSVIANLSALDGGDHITATLTLLLLPLALTDPRRWHWQPPPADTRIGTGRVVAHAALILIWLQVAFVYLHASIAKLDVTEWADGTAMFYWLRTPGYEPPSLLRPLTETVTGSAAGVTLFTWSVLVLEFALALARLLPPGLRRVLLVAGLAFHIGIAVVLELVTFGFAMSGALLLYLSPVGHQVRLPAIHGSAGAQYVTAHVGPDRPTAVPEQDTA</sequence>
<dbReference type="InterPro" id="IPR023894">
    <property type="entry name" value="Sporulation_SdpB"/>
</dbReference>
<proteinExistence type="predicted"/>
<keyword evidence="8" id="KW-1185">Reference proteome</keyword>
<dbReference type="Proteomes" id="UP001334804">
    <property type="component" value="Chromosome"/>
</dbReference>
<feature type="transmembrane region" description="Helical" evidence="5">
    <location>
        <begin position="239"/>
        <end position="262"/>
    </location>
</feature>
<dbReference type="EMBL" id="CP109071">
    <property type="protein sequence ID" value="WSA34935.1"/>
    <property type="molecule type" value="Genomic_DNA"/>
</dbReference>
<feature type="domain" description="HTTM-like" evidence="6">
    <location>
        <begin position="38"/>
        <end position="306"/>
    </location>
</feature>
<keyword evidence="3 5" id="KW-1133">Transmembrane helix</keyword>
<evidence type="ECO:0000259" key="6">
    <source>
        <dbReference type="SMART" id="SM00752"/>
    </source>
</evidence>
<dbReference type="Pfam" id="PF05090">
    <property type="entry name" value="HTTM"/>
    <property type="match status" value="1"/>
</dbReference>
<evidence type="ECO:0000313" key="8">
    <source>
        <dbReference type="Proteomes" id="UP001334804"/>
    </source>
</evidence>
<protein>
    <submittedName>
        <fullName evidence="7">HTTM domain-containing protein</fullName>
    </submittedName>
</protein>
<name>A0ABZ1EL20_9ACTN</name>
<feature type="transmembrane region" description="Helical" evidence="5">
    <location>
        <begin position="177"/>
        <end position="197"/>
    </location>
</feature>
<keyword evidence="2 5" id="KW-0812">Transmembrane</keyword>
<dbReference type="RefSeq" id="WP_176733673.1">
    <property type="nucleotide sequence ID" value="NZ_CP109071.1"/>
</dbReference>
<gene>
    <name evidence="7" type="ORF">OIE14_13230</name>
</gene>
<comment type="subcellular location">
    <subcellularLocation>
        <location evidence="1">Endomembrane system</location>
        <topology evidence="1">Multi-pass membrane protein</topology>
    </subcellularLocation>
</comment>
<dbReference type="PANTHER" id="PTHR39535:SF2">
    <property type="entry name" value="HTTM DOMAIN-CONTAINING PROTEIN"/>
    <property type="match status" value="1"/>
</dbReference>
<evidence type="ECO:0000256" key="5">
    <source>
        <dbReference type="SAM" id="Phobius"/>
    </source>
</evidence>
<dbReference type="SMART" id="SM00752">
    <property type="entry name" value="HTTM"/>
    <property type="match status" value="1"/>
</dbReference>
<feature type="transmembrane region" description="Helical" evidence="5">
    <location>
        <begin position="269"/>
        <end position="302"/>
    </location>
</feature>